<keyword evidence="4" id="KW-0812">Transmembrane</keyword>
<comment type="subcellular location">
    <subcellularLocation>
        <location evidence="1">Cell membrane</location>
        <topology evidence="1">Multi-pass membrane protein</topology>
    </subcellularLocation>
</comment>
<evidence type="ECO:0000256" key="2">
    <source>
        <dbReference type="ARBA" id="ARBA00006448"/>
    </source>
</evidence>
<feature type="domain" description="YetF C-terminal" evidence="7">
    <location>
        <begin position="79"/>
        <end position="212"/>
    </location>
</feature>
<comment type="similarity">
    <text evidence="2">Belongs to the UPF0702 family.</text>
</comment>
<gene>
    <name evidence="8" type="ORF">FYJ33_07465</name>
</gene>
<dbReference type="InterPro" id="IPR023090">
    <property type="entry name" value="UPF0702_alpha/beta_dom_sf"/>
</dbReference>
<accession>A0A7X2MY78</accession>
<dbReference type="PANTHER" id="PTHR34582:SF6">
    <property type="entry name" value="UPF0702 TRANSMEMBRANE PROTEIN YCAP"/>
    <property type="match status" value="1"/>
</dbReference>
<protein>
    <submittedName>
        <fullName evidence="8">DUF421 domain-containing protein</fullName>
    </submittedName>
</protein>
<evidence type="ECO:0000259" key="7">
    <source>
        <dbReference type="Pfam" id="PF04239"/>
    </source>
</evidence>
<evidence type="ECO:0000256" key="4">
    <source>
        <dbReference type="ARBA" id="ARBA00022692"/>
    </source>
</evidence>
<keyword evidence="9" id="KW-1185">Reference proteome</keyword>
<evidence type="ECO:0000256" key="3">
    <source>
        <dbReference type="ARBA" id="ARBA00022475"/>
    </source>
</evidence>
<proteinExistence type="inferred from homology"/>
<evidence type="ECO:0000256" key="6">
    <source>
        <dbReference type="ARBA" id="ARBA00023136"/>
    </source>
</evidence>
<organism evidence="8 9">
    <name type="scientific">Inconstantimicrobium porci</name>
    <dbReference type="NCBI Taxonomy" id="2652291"/>
    <lineage>
        <taxon>Bacteria</taxon>
        <taxon>Bacillati</taxon>
        <taxon>Bacillota</taxon>
        <taxon>Clostridia</taxon>
        <taxon>Eubacteriales</taxon>
        <taxon>Clostridiaceae</taxon>
        <taxon>Inconstantimicrobium</taxon>
    </lineage>
</organism>
<dbReference type="Proteomes" id="UP000460287">
    <property type="component" value="Unassembled WGS sequence"/>
</dbReference>
<evidence type="ECO:0000313" key="9">
    <source>
        <dbReference type="Proteomes" id="UP000460287"/>
    </source>
</evidence>
<keyword evidence="3" id="KW-1003">Cell membrane</keyword>
<dbReference type="PANTHER" id="PTHR34582">
    <property type="entry name" value="UPF0702 TRANSMEMBRANE PROTEIN YCAP"/>
    <property type="match status" value="1"/>
</dbReference>
<keyword evidence="6" id="KW-0472">Membrane</keyword>
<evidence type="ECO:0000256" key="1">
    <source>
        <dbReference type="ARBA" id="ARBA00004651"/>
    </source>
</evidence>
<dbReference type="InterPro" id="IPR007353">
    <property type="entry name" value="DUF421"/>
</dbReference>
<dbReference type="Pfam" id="PF04239">
    <property type="entry name" value="DUF421"/>
    <property type="match status" value="1"/>
</dbReference>
<dbReference type="EMBL" id="VULX01000008">
    <property type="protein sequence ID" value="MSR91254.1"/>
    <property type="molecule type" value="Genomic_DNA"/>
</dbReference>
<dbReference type="RefSeq" id="WP_154531141.1">
    <property type="nucleotide sequence ID" value="NZ_JAQXTV010000089.1"/>
</dbReference>
<evidence type="ECO:0000256" key="5">
    <source>
        <dbReference type="ARBA" id="ARBA00022989"/>
    </source>
</evidence>
<dbReference type="AlphaFoldDB" id="A0A7X2MY78"/>
<dbReference type="GO" id="GO:0005886">
    <property type="term" value="C:plasma membrane"/>
    <property type="evidence" value="ECO:0007669"/>
    <property type="project" value="UniProtKB-SubCell"/>
</dbReference>
<reference evidence="8 9" key="1">
    <citation type="submission" date="2019-08" db="EMBL/GenBank/DDBJ databases">
        <title>In-depth cultivation of the pig gut microbiome towards novel bacterial diversity and tailored functional studies.</title>
        <authorList>
            <person name="Wylensek D."/>
            <person name="Hitch T.C.A."/>
            <person name="Clavel T."/>
        </authorList>
    </citation>
    <scope>NUCLEOTIDE SEQUENCE [LARGE SCALE GENOMIC DNA]</scope>
    <source>
        <strain evidence="8 9">WCA-383-APC-5B</strain>
    </source>
</reference>
<dbReference type="Gene3D" id="3.30.240.20">
    <property type="entry name" value="bsu07140 like domains"/>
    <property type="match status" value="2"/>
</dbReference>
<comment type="caution">
    <text evidence="8">The sequence shown here is derived from an EMBL/GenBank/DDBJ whole genome shotgun (WGS) entry which is preliminary data.</text>
</comment>
<name>A0A7X2MY78_9CLOT</name>
<keyword evidence="5" id="KW-1133">Transmembrane helix</keyword>
<evidence type="ECO:0000313" key="8">
    <source>
        <dbReference type="EMBL" id="MSR91254.1"/>
    </source>
</evidence>
<sequence>MFIVMLRTVLLYSLVVLVMRLMGKRQIGQLQPYELAITIMLSDLASLPMQDTRLPLILGIIPIITLLTLETILSEIQLKSTLARKIVDGKPYIVIENGKVNAKVLKSQRINLDDLMESVRLAGYLNVQDIQLAILENNGQLSITPKDANTPVIKKDLKLPAPEQEQQVPTILVVEGKINKKALKKLNKTENWLYKYLKSGGIKDIKDLYFALINSNGKLYYETKEDGDKEDGVF</sequence>